<dbReference type="PANTHER" id="PTHR31527">
    <property type="entry name" value="RE64534P"/>
    <property type="match status" value="1"/>
</dbReference>
<dbReference type="PANTHER" id="PTHR31527:SF0">
    <property type="entry name" value="RE64534P"/>
    <property type="match status" value="1"/>
</dbReference>
<reference evidence="2" key="1">
    <citation type="submission" date="2020-05" db="EMBL/GenBank/DDBJ databases">
        <authorList>
            <person name="Chiriac C."/>
            <person name="Salcher M."/>
            <person name="Ghai R."/>
            <person name="Kavagutti S V."/>
        </authorList>
    </citation>
    <scope>NUCLEOTIDE SEQUENCE</scope>
</reference>
<protein>
    <submittedName>
        <fullName evidence="2">Unannotated protein</fullName>
    </submittedName>
</protein>
<evidence type="ECO:0000313" key="2">
    <source>
        <dbReference type="EMBL" id="CAB4343817.1"/>
    </source>
</evidence>
<sequence length="200" mass="22369">MPNLTVIPARGYAAARMKAGQHLKVINTFGQQVIDFWAFRDGDLSEYMSMHHTHASLCKIIPSVGDSLVTTKRRAIMTITQDTTPGIHDTLMPSCDRYRYQQLGCTEYHLNCKDNLAMALDDLDLDRVVHPAPFNLFMNIPVHSSDNNTISWEPSPAGVGEFITMRAEIDAVVAFSSCPQDIVPINGPNCEIQDTHFEIY</sequence>
<dbReference type="AlphaFoldDB" id="A0A6J5ZSQ3"/>
<accession>A0A6J5ZSQ3</accession>
<proteinExistence type="predicted"/>
<feature type="domain" description="DUF1989" evidence="1">
    <location>
        <begin position="6"/>
        <end position="171"/>
    </location>
</feature>
<name>A0A6J5ZSQ3_9ZZZZ</name>
<dbReference type="InterPro" id="IPR018959">
    <property type="entry name" value="DUF1989"/>
</dbReference>
<dbReference type="Pfam" id="PF09347">
    <property type="entry name" value="DUF1989"/>
    <property type="match status" value="1"/>
</dbReference>
<evidence type="ECO:0000259" key="1">
    <source>
        <dbReference type="Pfam" id="PF09347"/>
    </source>
</evidence>
<organism evidence="2">
    <name type="scientific">freshwater metagenome</name>
    <dbReference type="NCBI Taxonomy" id="449393"/>
    <lineage>
        <taxon>unclassified sequences</taxon>
        <taxon>metagenomes</taxon>
        <taxon>ecological metagenomes</taxon>
    </lineage>
</organism>
<gene>
    <name evidence="2" type="ORF">UFOPK3770_01218</name>
</gene>
<dbReference type="EMBL" id="CAESAJ010000176">
    <property type="protein sequence ID" value="CAB4343817.1"/>
    <property type="molecule type" value="Genomic_DNA"/>
</dbReference>